<evidence type="ECO:0000256" key="3">
    <source>
        <dbReference type="ARBA" id="ARBA00022679"/>
    </source>
</evidence>
<accession>A0A2M6WZB7</accession>
<keyword evidence="2" id="KW-1003">Cell membrane</keyword>
<dbReference type="AlphaFoldDB" id="A0A2M6WZB7"/>
<evidence type="ECO:0000256" key="5">
    <source>
        <dbReference type="ARBA" id="ARBA00022989"/>
    </source>
</evidence>
<feature type="transmembrane region" description="Helical" evidence="8">
    <location>
        <begin position="119"/>
        <end position="137"/>
    </location>
</feature>
<organism evidence="9 10">
    <name type="scientific">Candidatus Andersenbacteria bacterium CG10_big_fil_rev_8_21_14_0_10_54_11</name>
    <dbReference type="NCBI Taxonomy" id="1974485"/>
    <lineage>
        <taxon>Bacteria</taxon>
        <taxon>Candidatus Anderseniibacteriota</taxon>
    </lineage>
</organism>
<keyword evidence="3" id="KW-0808">Transferase</keyword>
<feature type="transmembrane region" description="Helical" evidence="8">
    <location>
        <begin position="197"/>
        <end position="218"/>
    </location>
</feature>
<evidence type="ECO:0000256" key="2">
    <source>
        <dbReference type="ARBA" id="ARBA00022475"/>
    </source>
</evidence>
<keyword evidence="6 8" id="KW-0472">Membrane</keyword>
<feature type="transmembrane region" description="Helical" evidence="8">
    <location>
        <begin position="167"/>
        <end position="191"/>
    </location>
</feature>
<comment type="similarity">
    <text evidence="7">Belongs to the glycosyltransferase 87 family.</text>
</comment>
<feature type="transmembrane region" description="Helical" evidence="8">
    <location>
        <begin position="289"/>
        <end position="306"/>
    </location>
</feature>
<name>A0A2M6WZB7_9BACT</name>
<keyword evidence="5 8" id="KW-1133">Transmembrane helix</keyword>
<dbReference type="GO" id="GO:0016758">
    <property type="term" value="F:hexosyltransferase activity"/>
    <property type="evidence" value="ECO:0007669"/>
    <property type="project" value="InterPro"/>
</dbReference>
<proteinExistence type="inferred from homology"/>
<feature type="transmembrane region" description="Helical" evidence="8">
    <location>
        <begin position="369"/>
        <end position="389"/>
    </location>
</feature>
<dbReference type="Proteomes" id="UP000230731">
    <property type="component" value="Unassembled WGS sequence"/>
</dbReference>
<dbReference type="InterPro" id="IPR018584">
    <property type="entry name" value="GT87"/>
</dbReference>
<feature type="transmembrane region" description="Helical" evidence="8">
    <location>
        <begin position="409"/>
        <end position="430"/>
    </location>
</feature>
<comment type="subcellular location">
    <subcellularLocation>
        <location evidence="1">Cell membrane</location>
        <topology evidence="1">Multi-pass membrane protein</topology>
    </subcellularLocation>
</comment>
<evidence type="ECO:0000256" key="8">
    <source>
        <dbReference type="SAM" id="Phobius"/>
    </source>
</evidence>
<dbReference type="EMBL" id="PEZP01000031">
    <property type="protein sequence ID" value="PIT98104.1"/>
    <property type="molecule type" value="Genomic_DNA"/>
</dbReference>
<sequence>MGAFLIRPAVLAGLAALTLIVCIQWQQNLSVYFHTDFAAYWSAGRAVNEGWYRYSYRPVDAEGVPFAHAMFLNPPIVAHPFRLLGALPYDRAAAVWYFVQFALFTATIFLIAGTWRLGTLISIAAIIGMPFVFWPLFAELERGETNMIPLVCAAAGYALWRRRLDGAAGVLLGLGSAFKFPLLILFTVPLARRRWRVIAAGAVTFATVFLVSALIDGVPLNRVYFTKYLPVISIKDTLPDTVFPRAYTAHPPLTRWEGRTYLTRYPFQAPSGSATRFIRDLLHYRIDRSLVLGGAAVTGLAIIFGAQHRRVAAWPLREQLAWEDAAWAAAMMAALILHTLSWITNYVAFIFPAILVWQAAAGRVHTTMARWAAAGLFTGAAAIMVGDPITRAFPSPWLVTDILLRNRVWLGGTLVWGLLLVLLVTPMWWYGRGMSGQHKGE</sequence>
<gene>
    <name evidence="9" type="ORF">COT71_02480</name>
</gene>
<evidence type="ECO:0000256" key="4">
    <source>
        <dbReference type="ARBA" id="ARBA00022692"/>
    </source>
</evidence>
<evidence type="ECO:0000256" key="6">
    <source>
        <dbReference type="ARBA" id="ARBA00023136"/>
    </source>
</evidence>
<feature type="transmembrane region" description="Helical" evidence="8">
    <location>
        <begin position="326"/>
        <end position="357"/>
    </location>
</feature>
<evidence type="ECO:0008006" key="11">
    <source>
        <dbReference type="Google" id="ProtNLM"/>
    </source>
</evidence>
<protein>
    <recommendedName>
        <fullName evidence="11">DUF2029 domain-containing protein</fullName>
    </recommendedName>
</protein>
<dbReference type="GO" id="GO:0005886">
    <property type="term" value="C:plasma membrane"/>
    <property type="evidence" value="ECO:0007669"/>
    <property type="project" value="UniProtKB-SubCell"/>
</dbReference>
<evidence type="ECO:0000313" key="9">
    <source>
        <dbReference type="EMBL" id="PIT98104.1"/>
    </source>
</evidence>
<evidence type="ECO:0000313" key="10">
    <source>
        <dbReference type="Proteomes" id="UP000230731"/>
    </source>
</evidence>
<feature type="transmembrane region" description="Helical" evidence="8">
    <location>
        <begin position="94"/>
        <end position="112"/>
    </location>
</feature>
<evidence type="ECO:0000256" key="7">
    <source>
        <dbReference type="ARBA" id="ARBA00024033"/>
    </source>
</evidence>
<evidence type="ECO:0000256" key="1">
    <source>
        <dbReference type="ARBA" id="ARBA00004651"/>
    </source>
</evidence>
<dbReference type="Pfam" id="PF09594">
    <property type="entry name" value="GT87"/>
    <property type="match status" value="1"/>
</dbReference>
<keyword evidence="4 8" id="KW-0812">Transmembrane</keyword>
<reference evidence="10" key="1">
    <citation type="submission" date="2017-09" db="EMBL/GenBank/DDBJ databases">
        <title>Depth-based differentiation of microbial function through sediment-hosted aquifers and enrichment of novel symbionts in the deep terrestrial subsurface.</title>
        <authorList>
            <person name="Probst A.J."/>
            <person name="Ladd B."/>
            <person name="Jarett J.K."/>
            <person name="Geller-Mcgrath D.E."/>
            <person name="Sieber C.M.K."/>
            <person name="Emerson J.B."/>
            <person name="Anantharaman K."/>
            <person name="Thomas B.C."/>
            <person name="Malmstrom R."/>
            <person name="Stieglmeier M."/>
            <person name="Klingl A."/>
            <person name="Woyke T."/>
            <person name="Ryan C.M."/>
            <person name="Banfield J.F."/>
        </authorList>
    </citation>
    <scope>NUCLEOTIDE SEQUENCE [LARGE SCALE GENOMIC DNA]</scope>
</reference>
<comment type="caution">
    <text evidence="9">The sequence shown here is derived from an EMBL/GenBank/DDBJ whole genome shotgun (WGS) entry which is preliminary data.</text>
</comment>